<protein>
    <submittedName>
        <fullName evidence="1">Uncharacterized protein</fullName>
    </submittedName>
</protein>
<evidence type="ECO:0000313" key="1">
    <source>
        <dbReference type="EMBL" id="GET32263.1"/>
    </source>
</evidence>
<comment type="caution">
    <text evidence="1">The sequence shown here is derived from an EMBL/GenBank/DDBJ whole genome shotgun (WGS) entry which is preliminary data.</text>
</comment>
<evidence type="ECO:0000313" key="2">
    <source>
        <dbReference type="Proteomes" id="UP000391834"/>
    </source>
</evidence>
<proteinExistence type="predicted"/>
<gene>
    <name evidence="1" type="ORF">PbJCM13498_11260</name>
</gene>
<sequence length="356" mass="37663">MTACQKDEANKVDFYNLGTEFLISSDGLTSLDNSATVTIDNQQKNLSSLSVTLLNNSDEDGNVLSDSQKDLGTIDLTDGSGSMTLTNADLGISKIDYSASLQFVGSYDGKTITRYKTITVADPISIEAPDITHRTDTVFHVLFSVEPVTETVDGVTVETKVGSAGTYAALTGPFNTTDSIEVKGTDYNVGDTIFVKVTGTAGTKSATSVAKVPIAPYSFSNVETFTLDTTSNQAYDLMKTRYVNTTAAGDSADVQFTAAYPVVGGGPVHVGFNALNNAQLVKGSADDYTNADMAAIEATDFSGSTTSAPDVAAGDVYIFRTKRGTGDYMYGVLKVTAVNKPQGILEDSSIEIEYKY</sequence>
<keyword evidence="2" id="KW-1185">Reference proteome</keyword>
<accession>A0A5M4AXA6</accession>
<dbReference type="AlphaFoldDB" id="A0A5M4AXA6"/>
<dbReference type="Proteomes" id="UP000391834">
    <property type="component" value="Unassembled WGS sequence"/>
</dbReference>
<organism evidence="1 2">
    <name type="scientific">Prolixibacter bellariivorans</name>
    <dbReference type="NCBI Taxonomy" id="314319"/>
    <lineage>
        <taxon>Bacteria</taxon>
        <taxon>Pseudomonadati</taxon>
        <taxon>Bacteroidota</taxon>
        <taxon>Bacteroidia</taxon>
        <taxon>Marinilabiliales</taxon>
        <taxon>Prolixibacteraceae</taxon>
        <taxon>Prolixibacter</taxon>
    </lineage>
</organism>
<dbReference type="EMBL" id="BLAX01000001">
    <property type="protein sequence ID" value="GET32263.1"/>
    <property type="molecule type" value="Genomic_DNA"/>
</dbReference>
<name>A0A5M4AXA6_9BACT</name>
<reference evidence="1 2" key="1">
    <citation type="submission" date="2019-10" db="EMBL/GenBank/DDBJ databases">
        <title>Prolixibacter strains distinguished by the presence of nitrate reductase genes were adept at nitrate-dependent anaerobic corrosion of metallic iron and carbon steel.</title>
        <authorList>
            <person name="Iino T."/>
            <person name="Shono N."/>
            <person name="Ito K."/>
            <person name="Nakamura R."/>
            <person name="Sueoka K."/>
            <person name="Harayama S."/>
            <person name="Ohkuma M."/>
        </authorList>
    </citation>
    <scope>NUCLEOTIDE SEQUENCE [LARGE SCALE GENOMIC DNA]</scope>
    <source>
        <strain evidence="1 2">JCM 13498</strain>
    </source>
</reference>